<dbReference type="EMBL" id="AUZH01000011">
    <property type="protein sequence ID" value="KFN88643.1"/>
    <property type="molecule type" value="Genomic_DNA"/>
</dbReference>
<dbReference type="InterPro" id="IPR021560">
    <property type="entry name" value="DUF3021"/>
</dbReference>
<feature type="transmembrane region" description="Helical" evidence="1">
    <location>
        <begin position="7"/>
        <end position="27"/>
    </location>
</feature>
<comment type="caution">
    <text evidence="2">The sequence shown here is derived from an EMBL/GenBank/DDBJ whole genome shotgun (WGS) entry which is preliminary data.</text>
</comment>
<dbReference type="AlphaFoldDB" id="A0A091CBI5"/>
<organism evidence="2 3">
    <name type="scientific">Streptococcus equinus JB1</name>
    <dbReference type="NCBI Taxonomy" id="1294274"/>
    <lineage>
        <taxon>Bacteria</taxon>
        <taxon>Bacillati</taxon>
        <taxon>Bacillota</taxon>
        <taxon>Bacilli</taxon>
        <taxon>Lactobacillales</taxon>
        <taxon>Streptococcaceae</taxon>
        <taxon>Streptococcus</taxon>
    </lineage>
</organism>
<feature type="transmembrane region" description="Helical" evidence="1">
    <location>
        <begin position="93"/>
        <end position="116"/>
    </location>
</feature>
<proteinExistence type="predicted"/>
<feature type="transmembrane region" description="Helical" evidence="1">
    <location>
        <begin position="39"/>
        <end position="57"/>
    </location>
</feature>
<evidence type="ECO:0000313" key="3">
    <source>
        <dbReference type="Proteomes" id="UP000029382"/>
    </source>
</evidence>
<name>A0A091CBI5_STREI</name>
<gene>
    <name evidence="2" type="ORF">H702_02235</name>
</gene>
<dbReference type="Pfam" id="PF11457">
    <property type="entry name" value="DUF3021"/>
    <property type="match status" value="1"/>
</dbReference>
<sequence length="155" mass="18039">MKYIKGAVIYILIGIGFGGLCYLYFLWQSGAETQTVQQIANVIFTSGLIGLVSMIFAVETIPMIWKIIIHFCLVYSINSWLNLLNGITTTFIWSWDFLVEFTLIYLVIWLVLYINFNHRVKNINQKLQEKLKINFNLLLPGFRTFSSIRRSKESL</sequence>
<dbReference type="RefSeq" id="WP_236726572.1">
    <property type="nucleotide sequence ID" value="NZ_AUZH01000011.1"/>
</dbReference>
<evidence type="ECO:0000313" key="2">
    <source>
        <dbReference type="EMBL" id="KFN88643.1"/>
    </source>
</evidence>
<reference evidence="2 3" key="1">
    <citation type="journal article" date="2014" name="Genome Announc.">
        <title>Draft Genome Sequences of Streptococcus bovis Strains ATCC 33317 and JB1.</title>
        <authorList>
            <person name="Benahmed F.H."/>
            <person name="Gopinath G.R."/>
            <person name="Harbottle H."/>
            <person name="Cotta M.A."/>
            <person name="Luo Y."/>
            <person name="Henderson C."/>
            <person name="Teri P."/>
            <person name="Soppet D."/>
            <person name="Rasmussen M."/>
            <person name="Whitehead T.R."/>
            <person name="Davidson M."/>
        </authorList>
    </citation>
    <scope>NUCLEOTIDE SEQUENCE [LARGE SCALE GENOMIC DNA]</scope>
    <source>
        <strain evidence="2 3">JB1</strain>
    </source>
</reference>
<keyword evidence="1" id="KW-1133">Transmembrane helix</keyword>
<accession>A0A091CBI5</accession>
<keyword evidence="1" id="KW-0812">Transmembrane</keyword>
<protein>
    <submittedName>
        <fullName evidence="2">Membrane protein</fullName>
    </submittedName>
</protein>
<keyword evidence="1" id="KW-0472">Membrane</keyword>
<dbReference type="Proteomes" id="UP000029382">
    <property type="component" value="Unassembled WGS sequence"/>
</dbReference>
<evidence type="ECO:0000256" key="1">
    <source>
        <dbReference type="SAM" id="Phobius"/>
    </source>
</evidence>